<sequence length="115" mass="12963">SKSKINMFKKCLCDIDQTVCSLTFKTTTPSNGEYRNVTQDTLSENEENVVNYYVCSHYLYTSSNQNEISCEAVTNDIIPCNTDPCSVNINIDCGGNRNVIIVWDSTQEVRVYNSP</sequence>
<reference evidence="1" key="1">
    <citation type="submission" date="2014-12" db="EMBL/GenBank/DDBJ databases">
        <title>Insight into the proteome of Arion vulgaris.</title>
        <authorList>
            <person name="Aradska J."/>
            <person name="Bulat T."/>
            <person name="Smidak R."/>
            <person name="Sarate P."/>
            <person name="Gangsoo J."/>
            <person name="Sialana F."/>
            <person name="Bilban M."/>
            <person name="Lubec G."/>
        </authorList>
    </citation>
    <scope>NUCLEOTIDE SEQUENCE</scope>
    <source>
        <tissue evidence="1">Skin</tissue>
    </source>
</reference>
<feature type="non-terminal residue" evidence="1">
    <location>
        <position position="1"/>
    </location>
</feature>
<gene>
    <name evidence="1" type="primary">ORF217109</name>
</gene>
<feature type="non-terminal residue" evidence="1">
    <location>
        <position position="115"/>
    </location>
</feature>
<name>A0A0B7BY08_9EUPU</name>
<organism evidence="1">
    <name type="scientific">Arion vulgaris</name>
    <dbReference type="NCBI Taxonomy" id="1028688"/>
    <lineage>
        <taxon>Eukaryota</taxon>
        <taxon>Metazoa</taxon>
        <taxon>Spiralia</taxon>
        <taxon>Lophotrochozoa</taxon>
        <taxon>Mollusca</taxon>
        <taxon>Gastropoda</taxon>
        <taxon>Heterobranchia</taxon>
        <taxon>Euthyneura</taxon>
        <taxon>Panpulmonata</taxon>
        <taxon>Eupulmonata</taxon>
        <taxon>Stylommatophora</taxon>
        <taxon>Helicina</taxon>
        <taxon>Arionoidea</taxon>
        <taxon>Arionidae</taxon>
        <taxon>Arion</taxon>
    </lineage>
</organism>
<protein>
    <submittedName>
        <fullName evidence="1">Uncharacterized protein</fullName>
    </submittedName>
</protein>
<proteinExistence type="predicted"/>
<dbReference type="EMBL" id="HACG01050987">
    <property type="protein sequence ID" value="CEK97858.1"/>
    <property type="molecule type" value="Transcribed_RNA"/>
</dbReference>
<accession>A0A0B7BY08</accession>
<evidence type="ECO:0000313" key="1">
    <source>
        <dbReference type="EMBL" id="CEK97858.1"/>
    </source>
</evidence>
<dbReference type="AlphaFoldDB" id="A0A0B7BY08"/>